<gene>
    <name evidence="7" type="ORF">ENI35_06655</name>
    <name evidence="6" type="ORF">HS1_000322</name>
</gene>
<protein>
    <recommendedName>
        <fullName evidence="3">GTP cyclohydrolase 1 type 2 homolog</fullName>
    </recommendedName>
</protein>
<dbReference type="GO" id="GO:0005737">
    <property type="term" value="C:cytoplasm"/>
    <property type="evidence" value="ECO:0007669"/>
    <property type="project" value="TreeGrafter"/>
</dbReference>
<feature type="binding site" evidence="5">
    <location>
        <position position="103"/>
    </location>
    <ligand>
        <name>a divalent metal cation</name>
        <dbReference type="ChEBI" id="CHEBI:60240"/>
        <label>1</label>
    </ligand>
</feature>
<dbReference type="PANTHER" id="PTHR13799">
    <property type="entry name" value="NGG1 INTERACTING FACTOR 3"/>
    <property type="match status" value="1"/>
</dbReference>
<dbReference type="PANTHER" id="PTHR13799:SF14">
    <property type="entry name" value="GTP CYCLOHYDROLASE 1 TYPE 2 HOMOLOG"/>
    <property type="match status" value="1"/>
</dbReference>
<evidence type="ECO:0000256" key="4">
    <source>
        <dbReference type="ARBA" id="ARBA00022723"/>
    </source>
</evidence>
<dbReference type="FunFam" id="3.40.1390.30:FF:000001">
    <property type="entry name" value="GTP cyclohydrolase 1 type 2"/>
    <property type="match status" value="1"/>
</dbReference>
<dbReference type="InterPro" id="IPR002678">
    <property type="entry name" value="DUF34/NIF3"/>
</dbReference>
<accession>A0A7C1ZPE1</accession>
<dbReference type="InterPro" id="IPR036069">
    <property type="entry name" value="DUF34/NIF3_sf"/>
</dbReference>
<dbReference type="Gene3D" id="3.40.1390.30">
    <property type="entry name" value="NIF3 (NGG1p interacting factor 3)-like"/>
    <property type="match status" value="2"/>
</dbReference>
<reference evidence="7" key="2">
    <citation type="journal article" date="2020" name="mSystems">
        <title>Genome- and Community-Level Interaction Insights into Carbon Utilization and Element Cycling Functions of Hydrothermarchaeota in Hydrothermal Sediment.</title>
        <authorList>
            <person name="Zhou Z."/>
            <person name="Liu Y."/>
            <person name="Xu W."/>
            <person name="Pan J."/>
            <person name="Luo Z.H."/>
            <person name="Li M."/>
        </authorList>
    </citation>
    <scope>NUCLEOTIDE SEQUENCE [LARGE SCALE GENOMIC DNA]</scope>
    <source>
        <strain evidence="7">HyVt-389</strain>
    </source>
</reference>
<keyword evidence="8" id="KW-1185">Reference proteome</keyword>
<keyword evidence="4 5" id="KW-0479">Metal-binding</keyword>
<comment type="subunit">
    <text evidence="2">Homohexamer.</text>
</comment>
<comment type="similarity">
    <text evidence="1">Belongs to the GTP cyclohydrolase I type 2/NIF3 family.</text>
</comment>
<evidence type="ECO:0000256" key="2">
    <source>
        <dbReference type="ARBA" id="ARBA00011643"/>
    </source>
</evidence>
<sequence length="262" mass="29683">MKTGDIVEYLQKIVPMDLAEPWDNVGLQCGDKNKEIKKIVIALDPSTKAINYAIQREAQLLITHHPLIFSPLKRLVPFEPVGELLITMIKQDIGLFVMHTNLDSIPEGVSDALLFQLNIKSKGILSPKQFPNTGFGRWGEMPEVIEAEQFIQLVKQKLQCPVVRVIGKKEKIKKIGVCGGSAGDLIPIALDLGLDAFVIGEIKYHPARLFENIPMLVLEVGHYESEKFILKFLKEKIEDFLDKQKENVEILIFEEVSPFKYY</sequence>
<dbReference type="Proteomes" id="UP000070560">
    <property type="component" value="Chromosome"/>
</dbReference>
<name>A0A7C1ZPE1_DESA2</name>
<feature type="binding site" evidence="5">
    <location>
        <position position="65"/>
    </location>
    <ligand>
        <name>a divalent metal cation</name>
        <dbReference type="ChEBI" id="CHEBI:60240"/>
        <label>1</label>
    </ligand>
</feature>
<dbReference type="SUPFAM" id="SSF102705">
    <property type="entry name" value="NIF3 (NGG1p interacting factor 3)-like"/>
    <property type="match status" value="1"/>
</dbReference>
<evidence type="ECO:0000256" key="5">
    <source>
        <dbReference type="PIRSR" id="PIRSR602678-1"/>
    </source>
</evidence>
<feature type="binding site" evidence="5">
    <location>
        <position position="222"/>
    </location>
    <ligand>
        <name>a divalent metal cation</name>
        <dbReference type="ChEBI" id="CHEBI:60240"/>
        <label>1</label>
    </ligand>
</feature>
<evidence type="ECO:0000256" key="1">
    <source>
        <dbReference type="ARBA" id="ARBA00006964"/>
    </source>
</evidence>
<evidence type="ECO:0000313" key="8">
    <source>
        <dbReference type="Proteomes" id="UP000070560"/>
    </source>
</evidence>
<dbReference type="EMBL" id="CP013015">
    <property type="protein sequence ID" value="AMM40128.1"/>
    <property type="molecule type" value="Genomic_DNA"/>
</dbReference>
<evidence type="ECO:0000256" key="3">
    <source>
        <dbReference type="ARBA" id="ARBA00022112"/>
    </source>
</evidence>
<dbReference type="AlphaFoldDB" id="A0A7C1ZPE1"/>
<dbReference type="EMBL" id="DRIH01000237">
    <property type="protein sequence ID" value="HEC68467.1"/>
    <property type="molecule type" value="Genomic_DNA"/>
</dbReference>
<evidence type="ECO:0000313" key="6">
    <source>
        <dbReference type="EMBL" id="AMM40128.1"/>
    </source>
</evidence>
<proteinExistence type="inferred from homology"/>
<dbReference type="OrthoDB" id="9792792at2"/>
<dbReference type="KEGG" id="daw:HS1_000322"/>
<dbReference type="RefSeq" id="WP_066060427.1">
    <property type="nucleotide sequence ID" value="NZ_CP013015.1"/>
</dbReference>
<feature type="binding site" evidence="5">
    <location>
        <position position="64"/>
    </location>
    <ligand>
        <name>a divalent metal cation</name>
        <dbReference type="ChEBI" id="CHEBI:60240"/>
        <label>2</label>
    </ligand>
</feature>
<dbReference type="NCBIfam" id="TIGR00486">
    <property type="entry name" value="YbgI_SA1388"/>
    <property type="match status" value="1"/>
</dbReference>
<dbReference type="Proteomes" id="UP000885738">
    <property type="component" value="Unassembled WGS sequence"/>
</dbReference>
<dbReference type="Pfam" id="PF01784">
    <property type="entry name" value="DUF34_NIF3"/>
    <property type="match status" value="1"/>
</dbReference>
<feature type="binding site" evidence="5">
    <location>
        <position position="226"/>
    </location>
    <ligand>
        <name>a divalent metal cation</name>
        <dbReference type="ChEBI" id="CHEBI:60240"/>
        <label>1</label>
    </ligand>
</feature>
<dbReference type="GO" id="GO:0046872">
    <property type="term" value="F:metal ion binding"/>
    <property type="evidence" value="ECO:0007669"/>
    <property type="project" value="UniProtKB-KW"/>
</dbReference>
<evidence type="ECO:0000313" key="7">
    <source>
        <dbReference type="EMBL" id="HEC68467.1"/>
    </source>
</evidence>
<reference evidence="6 8" key="1">
    <citation type="submission" date="2015-10" db="EMBL/GenBank/DDBJ databases">
        <title>Candidatus Desulfofervidus auxilii, a hydrogenotrophic sulfate-reducing bacterium involved in the thermophilic anaerobic oxidation of methane.</title>
        <authorList>
            <person name="Krukenberg V."/>
            <person name="Richter M."/>
            <person name="Wegener G."/>
        </authorList>
    </citation>
    <scope>NUCLEOTIDE SEQUENCE [LARGE SCALE GENOMIC DNA]</scope>
    <source>
        <strain evidence="6 8">HS1</strain>
    </source>
</reference>
<organism evidence="7">
    <name type="scientific">Desulfofervidus auxilii</name>
    <dbReference type="NCBI Taxonomy" id="1621989"/>
    <lineage>
        <taxon>Bacteria</taxon>
        <taxon>Pseudomonadati</taxon>
        <taxon>Thermodesulfobacteriota</taxon>
        <taxon>Candidatus Desulfofervidia</taxon>
        <taxon>Candidatus Desulfofervidales</taxon>
        <taxon>Candidatus Desulfofervidaceae</taxon>
        <taxon>Candidatus Desulfofervidus</taxon>
    </lineage>
</organism>